<accession>A0A1H6CYK5</accession>
<dbReference type="PROSITE" id="PS00571">
    <property type="entry name" value="AMIDASES"/>
    <property type="match status" value="1"/>
</dbReference>
<dbReference type="Pfam" id="PF01425">
    <property type="entry name" value="Amidase"/>
    <property type="match status" value="1"/>
</dbReference>
<proteinExistence type="predicted"/>
<organism evidence="2 3">
    <name type="scientific">Nonomuraea solani</name>
    <dbReference type="NCBI Taxonomy" id="1144553"/>
    <lineage>
        <taxon>Bacteria</taxon>
        <taxon>Bacillati</taxon>
        <taxon>Actinomycetota</taxon>
        <taxon>Actinomycetes</taxon>
        <taxon>Streptosporangiales</taxon>
        <taxon>Streptosporangiaceae</taxon>
        <taxon>Nonomuraea</taxon>
    </lineage>
</organism>
<dbReference type="InterPro" id="IPR036928">
    <property type="entry name" value="AS_sf"/>
</dbReference>
<reference evidence="2 3" key="1">
    <citation type="submission" date="2016-10" db="EMBL/GenBank/DDBJ databases">
        <authorList>
            <person name="de Groot N.N."/>
        </authorList>
    </citation>
    <scope>NUCLEOTIDE SEQUENCE [LARGE SCALE GENOMIC DNA]</scope>
    <source>
        <strain evidence="2 3">CGMCC 4.7037</strain>
    </source>
</reference>
<dbReference type="SUPFAM" id="SSF75304">
    <property type="entry name" value="Amidase signature (AS) enzymes"/>
    <property type="match status" value="1"/>
</dbReference>
<dbReference type="Gene3D" id="3.90.1300.10">
    <property type="entry name" value="Amidase signature (AS) domain"/>
    <property type="match status" value="1"/>
</dbReference>
<dbReference type="Proteomes" id="UP000236732">
    <property type="component" value="Unassembled WGS sequence"/>
</dbReference>
<protein>
    <submittedName>
        <fullName evidence="2">Amidase</fullName>
    </submittedName>
</protein>
<dbReference type="AlphaFoldDB" id="A0A1H6CYK5"/>
<dbReference type="PANTHER" id="PTHR46310:SF7">
    <property type="entry name" value="AMIDASE 1"/>
    <property type="match status" value="1"/>
</dbReference>
<evidence type="ECO:0000313" key="2">
    <source>
        <dbReference type="EMBL" id="SEG77645.1"/>
    </source>
</evidence>
<dbReference type="EMBL" id="FNVT01000004">
    <property type="protein sequence ID" value="SEG77645.1"/>
    <property type="molecule type" value="Genomic_DNA"/>
</dbReference>
<dbReference type="InterPro" id="IPR023631">
    <property type="entry name" value="Amidase_dom"/>
</dbReference>
<feature type="domain" description="Amidase" evidence="1">
    <location>
        <begin position="20"/>
        <end position="186"/>
    </location>
</feature>
<dbReference type="PANTHER" id="PTHR46310">
    <property type="entry name" value="AMIDASE 1"/>
    <property type="match status" value="1"/>
</dbReference>
<name>A0A1H6CYK5_9ACTN</name>
<evidence type="ECO:0000313" key="3">
    <source>
        <dbReference type="Proteomes" id="UP000236732"/>
    </source>
</evidence>
<dbReference type="InterPro" id="IPR020556">
    <property type="entry name" value="Amidase_CS"/>
</dbReference>
<gene>
    <name evidence="2" type="ORF">SAMN05444920_104513</name>
</gene>
<dbReference type="RefSeq" id="WP_103957021.1">
    <property type="nucleotide sequence ID" value="NZ_FNVT01000004.1"/>
</dbReference>
<dbReference type="OrthoDB" id="182039at2"/>
<evidence type="ECO:0000259" key="1">
    <source>
        <dbReference type="Pfam" id="PF01425"/>
    </source>
</evidence>
<sequence length="387" mass="39793">MSADSLRCWVPGSFAMPAAEAGPLRHRSVAVKDLFAVRGHVSSFGHPRWRETHAPATETAPVVERLIGAGASVRGMAKLDQLAYSLTGSMGEGEQPINPVNPGRFTGGSSSGSASAVAGGEADLGLGTDTAGSIRVPAAACGLFGYRPTHGLVDSRGVLPLAPSFDVVGLMARDAELLLIAARVLAEVAAPPVGEVRVLDDAPVEPFVARAVEGVAAALGGRVVRGLGGLVSQEVAELFSRLQGREVWAAHGDWVSANEGFLAEDVRRRLARAKAFGEGTGQADESAWAEYRELFATVLRPGSIAVMPVLADLPPLRTAAEEELVAFRRQALLFNAPAGLAGAPVVVVPVRAGGSVTGVGLMGRPGSDGTLLEAARALSAGDQLVVV</sequence>
<keyword evidence="3" id="KW-1185">Reference proteome</keyword>